<evidence type="ECO:0000313" key="3">
    <source>
        <dbReference type="Proteomes" id="UP000568158"/>
    </source>
</evidence>
<proteinExistence type="predicted"/>
<feature type="compositionally biased region" description="Polar residues" evidence="1">
    <location>
        <begin position="8"/>
        <end position="36"/>
    </location>
</feature>
<organism evidence="2 3">
    <name type="scientific">Dekkera bruxellensis</name>
    <name type="common">Brettanomyces custersii</name>
    <dbReference type="NCBI Taxonomy" id="5007"/>
    <lineage>
        <taxon>Eukaryota</taxon>
        <taxon>Fungi</taxon>
        <taxon>Dikarya</taxon>
        <taxon>Ascomycota</taxon>
        <taxon>Saccharomycotina</taxon>
        <taxon>Pichiomycetes</taxon>
        <taxon>Pichiales</taxon>
        <taxon>Pichiaceae</taxon>
        <taxon>Brettanomyces</taxon>
    </lineage>
</organism>
<evidence type="ECO:0000256" key="1">
    <source>
        <dbReference type="SAM" id="MobiDB-lite"/>
    </source>
</evidence>
<protein>
    <submittedName>
        <fullName evidence="2">Uncharacterized protein</fullName>
    </submittedName>
</protein>
<sequence>MTAEAVQNGENTNSEKTNGHNNSQVVGNALQNTMTARAQIKSPAAFTGSSSSRKVSGSRRIFQQTG</sequence>
<comment type="caution">
    <text evidence="2">The sequence shown here is derived from an EMBL/GenBank/DDBJ whole genome shotgun (WGS) entry which is preliminary data.</text>
</comment>
<name>A0A8H6ET88_DEKBR</name>
<evidence type="ECO:0000313" key="2">
    <source>
        <dbReference type="EMBL" id="KAF6009519.1"/>
    </source>
</evidence>
<dbReference type="EMBL" id="JABCYN010000030">
    <property type="protein sequence ID" value="KAF6009519.1"/>
    <property type="molecule type" value="Genomic_DNA"/>
</dbReference>
<accession>A0A8H6ET88</accession>
<feature type="region of interest" description="Disordered" evidence="1">
    <location>
        <begin position="1"/>
        <end position="66"/>
    </location>
</feature>
<dbReference type="Proteomes" id="UP000568158">
    <property type="component" value="Unassembled WGS sequence"/>
</dbReference>
<feature type="compositionally biased region" description="Low complexity" evidence="1">
    <location>
        <begin position="48"/>
        <end position="60"/>
    </location>
</feature>
<reference evidence="2 3" key="1">
    <citation type="journal article" date="2020" name="Appl. Microbiol. Biotechnol.">
        <title>Targeted gene deletion in Brettanomyces bruxellensis with an expression-free CRISPR-Cas9 system.</title>
        <authorList>
            <person name="Varela C."/>
            <person name="Bartel C."/>
            <person name="Onetto C."/>
            <person name="Borneman A."/>
        </authorList>
    </citation>
    <scope>NUCLEOTIDE SEQUENCE [LARGE SCALE GENOMIC DNA]</scope>
    <source>
        <strain evidence="2 3">AWRI1613</strain>
    </source>
</reference>
<dbReference type="AlphaFoldDB" id="A0A8H6ET88"/>
<gene>
    <name evidence="2" type="ORF">HII12_003062</name>
</gene>